<dbReference type="Pfam" id="PF03816">
    <property type="entry name" value="LytR_cpsA_psr"/>
    <property type="match status" value="1"/>
</dbReference>
<dbReference type="PANTHER" id="PTHR33392">
    <property type="entry name" value="POLYISOPRENYL-TEICHOIC ACID--PEPTIDOGLYCAN TEICHOIC ACID TRANSFERASE TAGU"/>
    <property type="match status" value="1"/>
</dbReference>
<reference evidence="4 5" key="1">
    <citation type="submission" date="2020-12" db="EMBL/GenBank/DDBJ databases">
        <title>Whole genome sequences of gut porcine anaerobes.</title>
        <authorList>
            <person name="Kubasova T."/>
            <person name="Jahodarova E."/>
            <person name="Rychlik I."/>
        </authorList>
    </citation>
    <scope>NUCLEOTIDE SEQUENCE [LARGE SCALE GENOMIC DNA]</scope>
    <source>
        <strain evidence="4 5">An867</strain>
    </source>
</reference>
<organism evidence="4 5">
    <name type="scientific">Anaeromassilibacillus senegalensis</name>
    <dbReference type="NCBI Taxonomy" id="1673717"/>
    <lineage>
        <taxon>Bacteria</taxon>
        <taxon>Bacillati</taxon>
        <taxon>Bacillota</taxon>
        <taxon>Clostridia</taxon>
        <taxon>Eubacteriales</taxon>
        <taxon>Acutalibacteraceae</taxon>
        <taxon>Anaeromassilibacillus</taxon>
    </lineage>
</organism>
<sequence>MQEAKGVHEMTKMKGRIPGIIISAVLTVVVIAFIILLVWTQMLPTHLLILGSIAIVLIAVAAGLLVRRTAYKVQFTFGTILAVLLTAVLAFAGSYLYMTVNTLNQISSVRTQYTPVGIYVRTDDPAQTIADTQGYHFGILKTLDRENTDNIVSQIEDQLGGTIQTTEYEGLTQMIDALLEEETDAVIMNLAYLDVLSELDKYRDIESRIRELSVLHVETIVEEQPVQTQDENITVNKEVYTIYVSGSDTRQGLNTVGRSDVNIIATVNTETRQILLVTTPRDYFVPLSISNGVPDKLTHAGIYGVNVSMETLEMLYETDIDYYFRLNFTGFTGIVDALGGITVDNEVEFEKGNYYYPVGKVEMDGKKALTFARERYSFIDGDIQRGKNQLKVISAIIDKAMSPDILMNYASIMKSIEDCFEMDVPYNDIAALVRRQLSDNRNWNVVQYSVTGFGDSQIPYSMSDYAYVMQPDYETVNKAKELMKKVRDGEIVVINKLPTEESYVDPYEE</sequence>
<feature type="transmembrane region" description="Helical" evidence="2">
    <location>
        <begin position="20"/>
        <end position="39"/>
    </location>
</feature>
<keyword evidence="2" id="KW-1133">Transmembrane helix</keyword>
<feature type="transmembrane region" description="Helical" evidence="2">
    <location>
        <begin position="45"/>
        <end position="66"/>
    </location>
</feature>
<proteinExistence type="inferred from homology"/>
<dbReference type="PANTHER" id="PTHR33392:SF6">
    <property type="entry name" value="POLYISOPRENYL-TEICHOIC ACID--PEPTIDOGLYCAN TEICHOIC ACID TRANSFERASE TAGU"/>
    <property type="match status" value="1"/>
</dbReference>
<evidence type="ECO:0000313" key="4">
    <source>
        <dbReference type="EMBL" id="MCF2651179.1"/>
    </source>
</evidence>
<dbReference type="InterPro" id="IPR004474">
    <property type="entry name" value="LytR_CpsA_psr"/>
</dbReference>
<dbReference type="EMBL" id="JAFBIT010000001">
    <property type="protein sequence ID" value="MCF2651179.1"/>
    <property type="molecule type" value="Genomic_DNA"/>
</dbReference>
<gene>
    <name evidence="4" type="ORF">JQM67_00950</name>
</gene>
<dbReference type="SUPFAM" id="SSF53850">
    <property type="entry name" value="Periplasmic binding protein-like II"/>
    <property type="match status" value="1"/>
</dbReference>
<dbReference type="Proteomes" id="UP001299220">
    <property type="component" value="Unassembled WGS sequence"/>
</dbReference>
<keyword evidence="2" id="KW-0812">Transmembrane</keyword>
<protein>
    <submittedName>
        <fullName evidence="4">LCP family protein</fullName>
    </submittedName>
</protein>
<feature type="transmembrane region" description="Helical" evidence="2">
    <location>
        <begin position="78"/>
        <end position="98"/>
    </location>
</feature>
<evidence type="ECO:0000256" key="2">
    <source>
        <dbReference type="SAM" id="Phobius"/>
    </source>
</evidence>
<dbReference type="InterPro" id="IPR050922">
    <property type="entry name" value="LytR/CpsA/Psr_CW_biosynth"/>
</dbReference>
<evidence type="ECO:0000313" key="5">
    <source>
        <dbReference type="Proteomes" id="UP001299220"/>
    </source>
</evidence>
<dbReference type="NCBIfam" id="TIGR00350">
    <property type="entry name" value="lytR_cpsA_psr"/>
    <property type="match status" value="1"/>
</dbReference>
<evidence type="ECO:0000259" key="3">
    <source>
        <dbReference type="Pfam" id="PF03816"/>
    </source>
</evidence>
<feature type="domain" description="Cell envelope-related transcriptional attenuator" evidence="3">
    <location>
        <begin position="258"/>
        <end position="400"/>
    </location>
</feature>
<name>A0ABS9CJD0_9FIRM</name>
<keyword evidence="2" id="KW-0472">Membrane</keyword>
<evidence type="ECO:0000256" key="1">
    <source>
        <dbReference type="ARBA" id="ARBA00006068"/>
    </source>
</evidence>
<accession>A0ABS9CJD0</accession>
<comment type="caution">
    <text evidence="4">The sequence shown here is derived from an EMBL/GenBank/DDBJ whole genome shotgun (WGS) entry which is preliminary data.</text>
</comment>
<comment type="similarity">
    <text evidence="1">Belongs to the LytR/CpsA/Psr (LCP) family.</text>
</comment>
<dbReference type="Gene3D" id="3.40.190.10">
    <property type="entry name" value="Periplasmic binding protein-like II"/>
    <property type="match status" value="1"/>
</dbReference>
<keyword evidence="5" id="KW-1185">Reference proteome</keyword>
<dbReference type="Gene3D" id="3.40.630.190">
    <property type="entry name" value="LCP protein"/>
    <property type="match status" value="1"/>
</dbReference>